<dbReference type="PANTHER" id="PTHR14731">
    <property type="entry name" value="BRAIN AND ACUTE LEUKEMIA CYTOPLASMIC PROTEIN"/>
    <property type="match status" value="1"/>
</dbReference>
<organism evidence="1 2">
    <name type="scientific">Haplochromis burtoni</name>
    <name type="common">Burton's mouthbrooder</name>
    <name type="synonym">Chromis burtoni</name>
    <dbReference type="NCBI Taxonomy" id="8153"/>
    <lineage>
        <taxon>Eukaryota</taxon>
        <taxon>Metazoa</taxon>
        <taxon>Chordata</taxon>
        <taxon>Craniata</taxon>
        <taxon>Vertebrata</taxon>
        <taxon>Euteleostomi</taxon>
        <taxon>Actinopterygii</taxon>
        <taxon>Neopterygii</taxon>
        <taxon>Teleostei</taxon>
        <taxon>Neoteleostei</taxon>
        <taxon>Acanthomorphata</taxon>
        <taxon>Ovalentaria</taxon>
        <taxon>Cichlomorphae</taxon>
        <taxon>Cichliformes</taxon>
        <taxon>Cichlidae</taxon>
        <taxon>African cichlids</taxon>
        <taxon>Pseudocrenilabrinae</taxon>
        <taxon>Haplochromini</taxon>
        <taxon>Haplochromis</taxon>
    </lineage>
</organism>
<dbReference type="GO" id="GO:0005737">
    <property type="term" value="C:cytoplasm"/>
    <property type="evidence" value="ECO:0007669"/>
    <property type="project" value="InterPro"/>
</dbReference>
<accession>A0A3Q2WCH1</accession>
<evidence type="ECO:0008006" key="3">
    <source>
        <dbReference type="Google" id="ProtNLM"/>
    </source>
</evidence>
<dbReference type="Pfam" id="PF06989">
    <property type="entry name" value="BAALC_N"/>
    <property type="match status" value="1"/>
</dbReference>
<keyword evidence="2" id="KW-1185">Reference proteome</keyword>
<dbReference type="AlphaFoldDB" id="A0A3Q2WCH1"/>
<sequence length="159" mass="18038">MGCGGSRADAIIEPRYHESWTRETESTWLTNTDVETPLPVANMGFQIFSQQSTRDSKRRSSKEASALRKTAVVCSDLRHKHLQTSPSKDLWMLHLRCAIANACAKKRVGSEQCSHFTPCFSPMLMVPVRECVTVFSQCEEKKQNKKEEKKKRADCPICT</sequence>
<dbReference type="Ensembl" id="ENSHBUT00000012513.1">
    <property type="protein sequence ID" value="ENSHBUP00000022881.1"/>
    <property type="gene ID" value="ENSHBUG00000003413.1"/>
</dbReference>
<reference evidence="1" key="2">
    <citation type="submission" date="2025-09" db="UniProtKB">
        <authorList>
            <consortium name="Ensembl"/>
        </authorList>
    </citation>
    <scope>IDENTIFICATION</scope>
</reference>
<protein>
    <recommendedName>
        <fullName evidence="3">BAALC binder of MAP3K1 and KLF4 b</fullName>
    </recommendedName>
</protein>
<evidence type="ECO:0000313" key="2">
    <source>
        <dbReference type="Proteomes" id="UP000264840"/>
    </source>
</evidence>
<evidence type="ECO:0000313" key="1">
    <source>
        <dbReference type="Ensembl" id="ENSHBUP00000022881.1"/>
    </source>
</evidence>
<dbReference type="InterPro" id="IPR009728">
    <property type="entry name" value="BAALC"/>
</dbReference>
<dbReference type="GeneTree" id="ENSGT01030000234787"/>
<dbReference type="Proteomes" id="UP000264840">
    <property type="component" value="Unplaced"/>
</dbReference>
<dbReference type="PANTHER" id="PTHR14731:SF0">
    <property type="entry name" value="BRAIN AND ACUTE LEUKEMIA CYTOPLASMIC PROTEIN"/>
    <property type="match status" value="1"/>
</dbReference>
<name>A0A3Q2WCH1_HAPBU</name>
<reference evidence="1" key="1">
    <citation type="submission" date="2025-08" db="UniProtKB">
        <authorList>
            <consortium name="Ensembl"/>
        </authorList>
    </citation>
    <scope>IDENTIFICATION</scope>
</reference>
<proteinExistence type="predicted"/>